<keyword evidence="2 6" id="KW-0997">Cell inner membrane</keyword>
<dbReference type="AlphaFoldDB" id="A0A0B8NIF0"/>
<sequence length="179" mass="19978">MVLAGIIAFSGYYLLTNQEQTQVQVEPSAELPTFVGHRVTNTNFDQDGTRNYKITSEKLEHFSEEGNTIFDNIVLYVYREGTVEEWQVVSDVGVLDKTHKLTLTGNVVATNLLPDASFDTLETEKMIIELDSKDFNTDVQVTLTGPTFTNVGQALEGNLDKNEAVLFNHVQGVYEKAKP</sequence>
<comment type="subcellular location">
    <subcellularLocation>
        <location evidence="6">Cell inner membrane</location>
        <topology evidence="6">Single-pass membrane protein</topology>
    </subcellularLocation>
</comment>
<keyword evidence="5 6" id="KW-0472">Membrane</keyword>
<dbReference type="GO" id="GO:0005886">
    <property type="term" value="C:plasma membrane"/>
    <property type="evidence" value="ECO:0007669"/>
    <property type="project" value="UniProtKB-SubCell"/>
</dbReference>
<dbReference type="GO" id="GO:0043165">
    <property type="term" value="P:Gram-negative-bacterium-type cell outer membrane assembly"/>
    <property type="evidence" value="ECO:0007669"/>
    <property type="project" value="UniProtKB-UniRule"/>
</dbReference>
<evidence type="ECO:0000256" key="5">
    <source>
        <dbReference type="ARBA" id="ARBA00023136"/>
    </source>
</evidence>
<dbReference type="PIRSF" id="PIRSF028513">
    <property type="entry name" value="LptC"/>
    <property type="match status" value="1"/>
</dbReference>
<dbReference type="InterPro" id="IPR052363">
    <property type="entry name" value="LPS_export_LptC"/>
</dbReference>
<name>A0A0B8NIF0_9VIBR</name>
<evidence type="ECO:0000256" key="4">
    <source>
        <dbReference type="ARBA" id="ARBA00022989"/>
    </source>
</evidence>
<dbReference type="PANTHER" id="PTHR37481:SF1">
    <property type="entry name" value="LIPOPOLYSACCHARIDE EXPORT SYSTEM PROTEIN LPTC"/>
    <property type="match status" value="1"/>
</dbReference>
<organism evidence="7 8">
    <name type="scientific">Vibrio ishigakensis</name>
    <dbReference type="NCBI Taxonomy" id="1481914"/>
    <lineage>
        <taxon>Bacteria</taxon>
        <taxon>Pseudomonadati</taxon>
        <taxon>Pseudomonadota</taxon>
        <taxon>Gammaproteobacteria</taxon>
        <taxon>Vibrionales</taxon>
        <taxon>Vibrionaceae</taxon>
        <taxon>Vibrio</taxon>
    </lineage>
</organism>
<protein>
    <recommendedName>
        <fullName evidence="6">Lipopolysaccharide export system protein LptC</fullName>
    </recommendedName>
</protein>
<dbReference type="HAMAP" id="MF_01915">
    <property type="entry name" value="LPS_assembly_LptC"/>
    <property type="match status" value="1"/>
</dbReference>
<keyword evidence="8" id="KW-1185">Reference proteome</keyword>
<comment type="similarity">
    <text evidence="6">Belongs to the LptC family.</text>
</comment>
<comment type="caution">
    <text evidence="7">The sequence shown here is derived from an EMBL/GenBank/DDBJ whole genome shotgun (WGS) entry which is preliminary data.</text>
</comment>
<keyword evidence="4 6" id="KW-1133">Transmembrane helix</keyword>
<dbReference type="Pfam" id="PF06835">
    <property type="entry name" value="LptC"/>
    <property type="match status" value="1"/>
</dbReference>
<comment type="subunit">
    <text evidence="6">Component of the lipopolysaccharide transport and assembly complex. Interacts with LptA and the LptBFG transporter complex.</text>
</comment>
<dbReference type="GO" id="GO:0015221">
    <property type="term" value="F:lipopolysaccharide transmembrane transporter activity"/>
    <property type="evidence" value="ECO:0007669"/>
    <property type="project" value="InterPro"/>
</dbReference>
<evidence type="ECO:0000256" key="6">
    <source>
        <dbReference type="HAMAP-Rule" id="MF_01915"/>
    </source>
</evidence>
<keyword evidence="1 6" id="KW-1003">Cell membrane</keyword>
<reference evidence="7 8" key="1">
    <citation type="submission" date="2015-01" db="EMBL/GenBank/DDBJ databases">
        <title>Vibrio sp. C1 JCM 19231 whole genome shotgun sequence.</title>
        <authorList>
            <person name="Sawabe T."/>
            <person name="Meirelles P."/>
            <person name="Feng G."/>
            <person name="Sayaka M."/>
            <person name="Hattori M."/>
            <person name="Ohkuma M."/>
        </authorList>
    </citation>
    <scope>NUCLEOTIDE SEQUENCE [LARGE SCALE GENOMIC DNA]</scope>
    <source>
        <strain evidence="8">JCM 19231</strain>
    </source>
</reference>
<gene>
    <name evidence="6" type="primary">lptC</name>
    <name evidence="7" type="ORF">JCM19231_4638</name>
</gene>
<dbReference type="EMBL" id="BBRZ01000004">
    <property type="protein sequence ID" value="GAM54460.1"/>
    <property type="molecule type" value="Genomic_DNA"/>
</dbReference>
<evidence type="ECO:0000256" key="1">
    <source>
        <dbReference type="ARBA" id="ARBA00022475"/>
    </source>
</evidence>
<evidence type="ECO:0000313" key="8">
    <source>
        <dbReference type="Proteomes" id="UP000031671"/>
    </source>
</evidence>
<comment type="function">
    <text evidence="6">Involved in the assembly of lipopolysaccharide (LPS). Required for the translocation of LPS from the inner membrane to the outer membrane. Facilitates the transfer of LPS from the inner membrane to the periplasmic protein LptA. Could be a docking site for LptA.</text>
</comment>
<dbReference type="InterPro" id="IPR010664">
    <property type="entry name" value="LipoPS_assembly_LptC-rel"/>
</dbReference>
<dbReference type="GO" id="GO:0030288">
    <property type="term" value="C:outer membrane-bounded periplasmic space"/>
    <property type="evidence" value="ECO:0007669"/>
    <property type="project" value="TreeGrafter"/>
</dbReference>
<evidence type="ECO:0000256" key="3">
    <source>
        <dbReference type="ARBA" id="ARBA00022692"/>
    </source>
</evidence>
<evidence type="ECO:0000256" key="2">
    <source>
        <dbReference type="ARBA" id="ARBA00022519"/>
    </source>
</evidence>
<dbReference type="Gene3D" id="2.60.450.10">
    <property type="entry name" value="Lipopolysaccharide (LPS) transport protein A like domain"/>
    <property type="match status" value="1"/>
</dbReference>
<keyword evidence="3 6" id="KW-0812">Transmembrane</keyword>
<dbReference type="GO" id="GO:0017089">
    <property type="term" value="F:glycolipid transfer activity"/>
    <property type="evidence" value="ECO:0007669"/>
    <property type="project" value="TreeGrafter"/>
</dbReference>
<dbReference type="PANTHER" id="PTHR37481">
    <property type="entry name" value="LIPOPOLYSACCHARIDE EXPORT SYSTEM PROTEIN LPTC"/>
    <property type="match status" value="1"/>
</dbReference>
<dbReference type="Proteomes" id="UP000031671">
    <property type="component" value="Unassembled WGS sequence"/>
</dbReference>
<reference evidence="7 8" key="2">
    <citation type="submission" date="2015-01" db="EMBL/GenBank/DDBJ databases">
        <authorList>
            <consortium name="NBRP consortium"/>
            <person name="Sawabe T."/>
            <person name="Meirelles P."/>
            <person name="Feng G."/>
            <person name="Sayaka M."/>
            <person name="Hattori M."/>
            <person name="Ohkuma M."/>
        </authorList>
    </citation>
    <scope>NUCLEOTIDE SEQUENCE [LARGE SCALE GENOMIC DNA]</scope>
    <source>
        <strain evidence="8">JCM 19231</strain>
    </source>
</reference>
<proteinExistence type="inferred from homology"/>
<dbReference type="InterPro" id="IPR026265">
    <property type="entry name" value="LptC"/>
</dbReference>
<evidence type="ECO:0000313" key="7">
    <source>
        <dbReference type="EMBL" id="GAM54460.1"/>
    </source>
</evidence>
<accession>A0A0B8NIF0</accession>
<dbReference type="NCBIfam" id="TIGR04409">
    <property type="entry name" value="LptC_YrbK"/>
    <property type="match status" value="1"/>
</dbReference>